<protein>
    <submittedName>
        <fullName evidence="1">Uncharacterized protein</fullName>
    </submittedName>
</protein>
<comment type="caution">
    <text evidence="1">The sequence shown here is derived from an EMBL/GenBank/DDBJ whole genome shotgun (WGS) entry which is preliminary data.</text>
</comment>
<dbReference type="AlphaFoldDB" id="A0AAE1EYJ0"/>
<reference evidence="1" key="1">
    <citation type="submission" date="2023-10" db="EMBL/GenBank/DDBJ databases">
        <title>Genome assemblies of two species of porcelain crab, Petrolisthes cinctipes and Petrolisthes manimaculis (Anomura: Porcellanidae).</title>
        <authorList>
            <person name="Angst P."/>
        </authorList>
    </citation>
    <scope>NUCLEOTIDE SEQUENCE</scope>
    <source>
        <strain evidence="1">PB745_01</strain>
        <tissue evidence="1">Gill</tissue>
    </source>
</reference>
<gene>
    <name evidence="1" type="ORF">Pcinc_030578</name>
</gene>
<keyword evidence="2" id="KW-1185">Reference proteome</keyword>
<sequence length="214" mass="23177">MTSLTHISHTSSLPLHTFIHAWLDSASPSITTTPVLPWPSHLSTQILSLQTFLSCLYLHTCPSILDLHTYLALAFTSVHTNSFPPFIASSTSTPVAPSLPPHLSLQPSLHTCPSGLSLHTCPSSLSLHTCPSTLVPPHLSLQSFPPHLSLQSFPPHLSLQSFPPHLSLQPLTSHLLYLFLHICPTPPSLPPHLSTVSSYPCPTSSFLPPHLSCL</sequence>
<proteinExistence type="predicted"/>
<dbReference type="EMBL" id="JAWQEG010003968">
    <property type="protein sequence ID" value="KAK3863681.1"/>
    <property type="molecule type" value="Genomic_DNA"/>
</dbReference>
<evidence type="ECO:0000313" key="2">
    <source>
        <dbReference type="Proteomes" id="UP001286313"/>
    </source>
</evidence>
<name>A0AAE1EYJ0_PETCI</name>
<organism evidence="1 2">
    <name type="scientific">Petrolisthes cinctipes</name>
    <name type="common">Flat porcelain crab</name>
    <dbReference type="NCBI Taxonomy" id="88211"/>
    <lineage>
        <taxon>Eukaryota</taxon>
        <taxon>Metazoa</taxon>
        <taxon>Ecdysozoa</taxon>
        <taxon>Arthropoda</taxon>
        <taxon>Crustacea</taxon>
        <taxon>Multicrustacea</taxon>
        <taxon>Malacostraca</taxon>
        <taxon>Eumalacostraca</taxon>
        <taxon>Eucarida</taxon>
        <taxon>Decapoda</taxon>
        <taxon>Pleocyemata</taxon>
        <taxon>Anomura</taxon>
        <taxon>Galatheoidea</taxon>
        <taxon>Porcellanidae</taxon>
        <taxon>Petrolisthes</taxon>
    </lineage>
</organism>
<dbReference type="Proteomes" id="UP001286313">
    <property type="component" value="Unassembled WGS sequence"/>
</dbReference>
<accession>A0AAE1EYJ0</accession>
<evidence type="ECO:0000313" key="1">
    <source>
        <dbReference type="EMBL" id="KAK3863681.1"/>
    </source>
</evidence>